<proteinExistence type="predicted"/>
<dbReference type="EMBL" id="CP042831">
    <property type="protein sequence ID" value="QEE49145.1"/>
    <property type="molecule type" value="Genomic_DNA"/>
</dbReference>
<dbReference type="Proteomes" id="UP000321222">
    <property type="component" value="Chromosome"/>
</dbReference>
<reference evidence="1 2" key="1">
    <citation type="submission" date="2019-08" db="EMBL/GenBank/DDBJ databases">
        <title>Flavobacterium alkalisoli sp. nov., isolated from rhizosphere soil of Suaeda salsa.</title>
        <authorList>
            <person name="Sun J.-Q."/>
            <person name="Xu L."/>
        </authorList>
    </citation>
    <scope>NUCLEOTIDE SEQUENCE [LARGE SCALE GENOMIC DNA]</scope>
    <source>
        <strain evidence="1 2">XS-5</strain>
    </source>
</reference>
<dbReference type="KEGG" id="fak:FUA48_05980"/>
<evidence type="ECO:0000313" key="1">
    <source>
        <dbReference type="EMBL" id="QEE49145.1"/>
    </source>
</evidence>
<accession>A0A5B9FQN3</accession>
<protein>
    <recommendedName>
        <fullName evidence="3">TonB C-terminal domain-containing protein</fullName>
    </recommendedName>
</protein>
<gene>
    <name evidence="1" type="ORF">FUA48_05980</name>
</gene>
<dbReference type="Gene3D" id="3.30.1150.10">
    <property type="match status" value="1"/>
</dbReference>
<dbReference type="AlphaFoldDB" id="A0A5B9FQN3"/>
<dbReference type="OrthoDB" id="1095452at2"/>
<name>A0A5B9FQN3_9FLAO</name>
<evidence type="ECO:0000313" key="2">
    <source>
        <dbReference type="Proteomes" id="UP000321222"/>
    </source>
</evidence>
<organism evidence="1 2">
    <name type="scientific">Flavobacterium alkalisoli</name>
    <dbReference type="NCBI Taxonomy" id="2602769"/>
    <lineage>
        <taxon>Bacteria</taxon>
        <taxon>Pseudomonadati</taxon>
        <taxon>Bacteroidota</taxon>
        <taxon>Flavobacteriia</taxon>
        <taxon>Flavobacteriales</taxon>
        <taxon>Flavobacteriaceae</taxon>
        <taxon>Flavobacterium</taxon>
    </lineage>
</organism>
<dbReference type="RefSeq" id="WP_147582700.1">
    <property type="nucleotide sequence ID" value="NZ_CP042831.1"/>
</dbReference>
<sequence length="159" mass="18203">MTLKNNPLLNVLNKKTIIAIACTGILYPVNITAAKQPFSKFKEVKLYQDQEEKIYPVKKLDIKPQYVGGEEKFYDYFRNNLNIPEVDKDVKIITEMSFVIEKDGTMSNFKIEKGGEYGVGEEAIRVLKEMPSEWIPGQKNGKAVRSLFKLPITLRVKKS</sequence>
<evidence type="ECO:0008006" key="3">
    <source>
        <dbReference type="Google" id="ProtNLM"/>
    </source>
</evidence>
<keyword evidence="2" id="KW-1185">Reference proteome</keyword>
<dbReference type="SUPFAM" id="SSF74653">
    <property type="entry name" value="TolA/TonB C-terminal domain"/>
    <property type="match status" value="1"/>
</dbReference>